<protein>
    <recommendedName>
        <fullName evidence="4">C2H2-type domain-containing protein</fullName>
    </recommendedName>
</protein>
<evidence type="ECO:0000256" key="2">
    <source>
        <dbReference type="SAM" id="Coils"/>
    </source>
</evidence>
<name>A0A0N1P0P1_9EURO</name>
<keyword evidence="1" id="KW-0479">Metal-binding</keyword>
<dbReference type="SMART" id="SM00355">
    <property type="entry name" value="ZnF_C2H2"/>
    <property type="match status" value="3"/>
</dbReference>
<keyword evidence="1" id="KW-0863">Zinc-finger</keyword>
<dbReference type="VEuPathDB" id="FungiDB:AB675_10637"/>
<dbReference type="RefSeq" id="XP_018000757.1">
    <property type="nucleotide sequence ID" value="XM_018139423.1"/>
</dbReference>
<dbReference type="Pfam" id="PF26176">
    <property type="entry name" value="zf_C2H2_17_2"/>
    <property type="match status" value="1"/>
</dbReference>
<evidence type="ECO:0000313" key="5">
    <source>
        <dbReference type="EMBL" id="KPI40794.1"/>
    </source>
</evidence>
<keyword evidence="1" id="KW-0862">Zinc</keyword>
<feature type="region of interest" description="Disordered" evidence="3">
    <location>
        <begin position="116"/>
        <end position="170"/>
    </location>
</feature>
<dbReference type="InterPro" id="IPR059095">
    <property type="entry name" value="Znf_C2H2_17_2nd"/>
</dbReference>
<gene>
    <name evidence="5" type="ORF">AB675_10637</name>
</gene>
<dbReference type="PROSITE" id="PS50157">
    <property type="entry name" value="ZINC_FINGER_C2H2_2"/>
    <property type="match status" value="1"/>
</dbReference>
<dbReference type="GO" id="GO:0006357">
    <property type="term" value="P:regulation of transcription by RNA polymerase II"/>
    <property type="evidence" value="ECO:0007669"/>
    <property type="project" value="TreeGrafter"/>
</dbReference>
<dbReference type="AlphaFoldDB" id="A0A0N1P0P1"/>
<accession>A0A0N1P0P1</accession>
<dbReference type="Proteomes" id="UP000038010">
    <property type="component" value="Unassembled WGS sequence"/>
</dbReference>
<organism evidence="5 6">
    <name type="scientific">Cyphellophora attinorum</name>
    <dbReference type="NCBI Taxonomy" id="1664694"/>
    <lineage>
        <taxon>Eukaryota</taxon>
        <taxon>Fungi</taxon>
        <taxon>Dikarya</taxon>
        <taxon>Ascomycota</taxon>
        <taxon>Pezizomycotina</taxon>
        <taxon>Eurotiomycetes</taxon>
        <taxon>Chaetothyriomycetidae</taxon>
        <taxon>Chaetothyriales</taxon>
        <taxon>Cyphellophoraceae</taxon>
        <taxon>Cyphellophora</taxon>
    </lineage>
</organism>
<dbReference type="InterPro" id="IPR013087">
    <property type="entry name" value="Znf_C2H2_type"/>
</dbReference>
<evidence type="ECO:0000259" key="4">
    <source>
        <dbReference type="PROSITE" id="PS50157"/>
    </source>
</evidence>
<keyword evidence="6" id="KW-1185">Reference proteome</keyword>
<evidence type="ECO:0000256" key="3">
    <source>
        <dbReference type="SAM" id="MobiDB-lite"/>
    </source>
</evidence>
<dbReference type="GO" id="GO:0005634">
    <property type="term" value="C:nucleus"/>
    <property type="evidence" value="ECO:0007669"/>
    <property type="project" value="TreeGrafter"/>
</dbReference>
<feature type="domain" description="C2H2-type" evidence="4">
    <location>
        <begin position="108"/>
        <end position="138"/>
    </location>
</feature>
<reference evidence="5 6" key="1">
    <citation type="submission" date="2015-06" db="EMBL/GenBank/DDBJ databases">
        <title>Draft genome of the ant-associated black yeast Phialophora attae CBS 131958.</title>
        <authorList>
            <person name="Moreno L.F."/>
            <person name="Stielow B.J."/>
            <person name="de Hoog S."/>
            <person name="Vicente V.A."/>
            <person name="Weiss V.A."/>
            <person name="de Vries M."/>
            <person name="Cruz L.M."/>
            <person name="Souza E.M."/>
        </authorList>
    </citation>
    <scope>NUCLEOTIDE SEQUENCE [LARGE SCALE GENOMIC DNA]</scope>
    <source>
        <strain evidence="5 6">CBS 131958</strain>
    </source>
</reference>
<dbReference type="InterPro" id="IPR051061">
    <property type="entry name" value="Zinc_finger_trans_reg"/>
</dbReference>
<comment type="caution">
    <text evidence="5">The sequence shown here is derived from an EMBL/GenBank/DDBJ whole genome shotgun (WGS) entry which is preliminary data.</text>
</comment>
<dbReference type="GO" id="GO:0008270">
    <property type="term" value="F:zinc ion binding"/>
    <property type="evidence" value="ECO:0007669"/>
    <property type="project" value="UniProtKB-KW"/>
</dbReference>
<feature type="compositionally biased region" description="Basic and acidic residues" evidence="3">
    <location>
        <begin position="21"/>
        <end position="32"/>
    </location>
</feature>
<keyword evidence="2" id="KW-0175">Coiled coil</keyword>
<evidence type="ECO:0000313" key="6">
    <source>
        <dbReference type="Proteomes" id="UP000038010"/>
    </source>
</evidence>
<dbReference type="STRING" id="1664694.A0A0N1P0P1"/>
<dbReference type="PANTHER" id="PTHR46179">
    <property type="entry name" value="ZINC FINGER PROTEIN"/>
    <property type="match status" value="1"/>
</dbReference>
<dbReference type="Gene3D" id="3.30.160.60">
    <property type="entry name" value="Classic Zinc Finger"/>
    <property type="match status" value="1"/>
</dbReference>
<feature type="coiled-coil region" evidence="2">
    <location>
        <begin position="203"/>
        <end position="230"/>
    </location>
</feature>
<proteinExistence type="predicted"/>
<dbReference type="PANTHER" id="PTHR46179:SF24">
    <property type="entry name" value="C2H2-TYPE DOMAIN-CONTAINING PROTEIN"/>
    <property type="match status" value="1"/>
</dbReference>
<dbReference type="EMBL" id="LFJN01000011">
    <property type="protein sequence ID" value="KPI40794.1"/>
    <property type="molecule type" value="Genomic_DNA"/>
</dbReference>
<dbReference type="InterPro" id="IPR059009">
    <property type="entry name" value="Znf_C2H2_17_1st"/>
</dbReference>
<feature type="region of interest" description="Disordered" evidence="3">
    <location>
        <begin position="1"/>
        <end position="32"/>
    </location>
</feature>
<sequence>METEDDEAHLPNVAQRTTAVRRSDAPPRNDQGDIYCTHEDCEDNPPTFRRACEWNKHMDRHERPYKCEHPNCLNSQGFTYSGGLLRHQREVHRMHQSATKARIFCPFPDCPRNVTGEGFSRKENLEEHKRRRHADQKTPNSTDDDDHQHARKRKRPPTPVPSEYSVKANGLDTDDHVQGLMHISLATPDPFQATTVDDDHPLVKRLRADLQQCQDQLRHVLQENRFLRGQVQQYQGQVQQYHNVLQSFPAPQIYNVGPGSQAGGQHHGGVVSPQATSQQFMSNAGNMMHSPHLGPSMGGSAYKK</sequence>
<evidence type="ECO:0000256" key="1">
    <source>
        <dbReference type="PROSITE-ProRule" id="PRU00042"/>
    </source>
</evidence>
<dbReference type="GeneID" id="28731303"/>
<dbReference type="Pfam" id="PF26177">
    <property type="entry name" value="zf_C2H2_17_1st"/>
    <property type="match status" value="1"/>
</dbReference>
<feature type="compositionally biased region" description="Basic and acidic residues" evidence="3">
    <location>
        <begin position="119"/>
        <end position="128"/>
    </location>
</feature>
<feature type="region of interest" description="Disordered" evidence="3">
    <location>
        <begin position="284"/>
        <end position="304"/>
    </location>
</feature>
<dbReference type="OrthoDB" id="5305647at2759"/>